<name>A0A1D6Q1H7_MAIZE</name>
<protein>
    <submittedName>
        <fullName evidence="1">GDT1-like protein 4</fullName>
    </submittedName>
</protein>
<dbReference type="EMBL" id="CM000780">
    <property type="protein sequence ID" value="AQK52464.1"/>
    <property type="molecule type" value="Genomic_DNA"/>
</dbReference>
<reference evidence="1" key="1">
    <citation type="submission" date="2015-12" db="EMBL/GenBank/DDBJ databases">
        <title>Update maize B73 reference genome by single molecule sequencing technologies.</title>
        <authorList>
            <consortium name="Maize Genome Sequencing Project"/>
            <person name="Ware D."/>
        </authorList>
    </citation>
    <scope>NUCLEOTIDE SEQUENCE</scope>
    <source>
        <tissue evidence="1">Seedling</tissue>
    </source>
</reference>
<proteinExistence type="predicted"/>
<dbReference type="AlphaFoldDB" id="A0A1D6Q1H7"/>
<organism evidence="1">
    <name type="scientific">Zea mays</name>
    <name type="common">Maize</name>
    <dbReference type="NCBI Taxonomy" id="4577"/>
    <lineage>
        <taxon>Eukaryota</taxon>
        <taxon>Viridiplantae</taxon>
        <taxon>Streptophyta</taxon>
        <taxon>Embryophyta</taxon>
        <taxon>Tracheophyta</taxon>
        <taxon>Spermatophyta</taxon>
        <taxon>Magnoliopsida</taxon>
        <taxon>Liliopsida</taxon>
        <taxon>Poales</taxon>
        <taxon>Poaceae</taxon>
        <taxon>PACMAD clade</taxon>
        <taxon>Panicoideae</taxon>
        <taxon>Andropogonodae</taxon>
        <taxon>Andropogoneae</taxon>
        <taxon>Tripsacinae</taxon>
        <taxon>Zea</taxon>
    </lineage>
</organism>
<evidence type="ECO:0000313" key="1">
    <source>
        <dbReference type="EMBL" id="AQK52464.1"/>
    </source>
</evidence>
<gene>
    <name evidence="1" type="ORF">ZEAMMB73_Zm00001d050395</name>
</gene>
<sequence length="31" mass="3614">MAYCVFPAKNVFMCLERKHSALLLLFLVERA</sequence>
<accession>A0A1D6Q1H7</accession>